<dbReference type="Proteomes" id="UP000400924">
    <property type="component" value="Unassembled WGS sequence"/>
</dbReference>
<gene>
    <name evidence="2" type="ORF">FNH08_32570</name>
</gene>
<evidence type="ECO:0008006" key="4">
    <source>
        <dbReference type="Google" id="ProtNLM"/>
    </source>
</evidence>
<evidence type="ECO:0000256" key="1">
    <source>
        <dbReference type="SAM" id="SignalP"/>
    </source>
</evidence>
<feature type="chain" id="PRO_5024332423" description="Secreted protein" evidence="1">
    <location>
        <begin position="37"/>
        <end position="79"/>
    </location>
</feature>
<keyword evidence="3" id="KW-1185">Reference proteome</keyword>
<sequence length="79" mass="8419">MSEVVPKRSRRVRWAVPAAAAVLVGLQIAGAGSAFAGKGDEAYVWQNRTGVRTALERQCHADGGSQLVFTGRGAYDCLR</sequence>
<comment type="caution">
    <text evidence="2">The sequence shown here is derived from an EMBL/GenBank/DDBJ whole genome shotgun (WGS) entry which is preliminary data.</text>
</comment>
<name>A0A5N8XQM4_9ACTN</name>
<protein>
    <recommendedName>
        <fullName evidence="4">Secreted protein</fullName>
    </recommendedName>
</protein>
<evidence type="ECO:0000313" key="3">
    <source>
        <dbReference type="Proteomes" id="UP000400924"/>
    </source>
</evidence>
<keyword evidence="1" id="KW-0732">Signal</keyword>
<feature type="signal peptide" evidence="1">
    <location>
        <begin position="1"/>
        <end position="36"/>
    </location>
</feature>
<accession>A0A5N8XQM4</accession>
<dbReference type="EMBL" id="VJZC01000329">
    <property type="protein sequence ID" value="MPY61712.1"/>
    <property type="molecule type" value="Genomic_DNA"/>
</dbReference>
<dbReference type="RefSeq" id="WP_152775119.1">
    <property type="nucleotide sequence ID" value="NZ_VJZC01000329.1"/>
</dbReference>
<evidence type="ECO:0000313" key="2">
    <source>
        <dbReference type="EMBL" id="MPY61712.1"/>
    </source>
</evidence>
<dbReference type="OrthoDB" id="9984094at2"/>
<proteinExistence type="predicted"/>
<organism evidence="2 3">
    <name type="scientific">Streptomyces spongiae</name>
    <dbReference type="NCBI Taxonomy" id="565072"/>
    <lineage>
        <taxon>Bacteria</taxon>
        <taxon>Bacillati</taxon>
        <taxon>Actinomycetota</taxon>
        <taxon>Actinomycetes</taxon>
        <taxon>Kitasatosporales</taxon>
        <taxon>Streptomycetaceae</taxon>
        <taxon>Streptomyces</taxon>
    </lineage>
</organism>
<dbReference type="AlphaFoldDB" id="A0A5N8XQM4"/>
<reference evidence="2 3" key="1">
    <citation type="submission" date="2019-07" db="EMBL/GenBank/DDBJ databases">
        <title>New species of Amycolatopsis and Streptomyces.</title>
        <authorList>
            <person name="Duangmal K."/>
            <person name="Teo W.F.A."/>
            <person name="Lipun K."/>
        </authorList>
    </citation>
    <scope>NUCLEOTIDE SEQUENCE [LARGE SCALE GENOMIC DNA]</scope>
    <source>
        <strain evidence="2 3">NBRC 106415</strain>
    </source>
</reference>